<dbReference type="Proteomes" id="UP001146793">
    <property type="component" value="Unassembled WGS sequence"/>
</dbReference>
<feature type="compositionally biased region" description="Low complexity" evidence="1">
    <location>
        <begin position="103"/>
        <end position="127"/>
    </location>
</feature>
<feature type="signal peptide" evidence="3">
    <location>
        <begin position="1"/>
        <end position="15"/>
    </location>
</feature>
<reference evidence="4" key="1">
    <citation type="submission" date="2022-08" db="EMBL/GenBank/DDBJ databases">
        <title>Novel sulphate-reducing endosymbionts in the free-living metamonad Anaeramoeba.</title>
        <authorList>
            <person name="Jerlstrom-Hultqvist J."/>
            <person name="Cepicka I."/>
            <person name="Gallot-Lavallee L."/>
            <person name="Salas-Leiva D."/>
            <person name="Curtis B.A."/>
            <person name="Zahonova K."/>
            <person name="Pipaliya S."/>
            <person name="Dacks J."/>
            <person name="Roger A.J."/>
        </authorList>
    </citation>
    <scope>NUCLEOTIDE SEQUENCE</scope>
    <source>
        <strain evidence="4">Busselton2</strain>
    </source>
</reference>
<feature type="chain" id="PRO_5043854794" evidence="3">
    <location>
        <begin position="16"/>
        <end position="140"/>
    </location>
</feature>
<proteinExistence type="predicted"/>
<evidence type="ECO:0000256" key="3">
    <source>
        <dbReference type="SAM" id="SignalP"/>
    </source>
</evidence>
<keyword evidence="2" id="KW-0812">Transmembrane</keyword>
<protein>
    <submittedName>
        <fullName evidence="4">Shisa</fullName>
    </submittedName>
</protein>
<keyword evidence="3" id="KW-0732">Signal</keyword>
<sequence>MLIFLIVFAFAVCQSEQERKVHKTLNNKNAHLGTYLVGCIFIVFLIPALVLLCADSKKNAMIGGEVYVEKGSGQTNNNGKPVTNSINLKYGNTDQDLGFNSMNQGYNQGYNQQQQQQQQFNGPPQYNDNTQGGFYNPNQF</sequence>
<gene>
    <name evidence="4" type="ORF">M0812_07223</name>
</gene>
<feature type="transmembrane region" description="Helical" evidence="2">
    <location>
        <begin position="31"/>
        <end position="54"/>
    </location>
</feature>
<feature type="compositionally biased region" description="Polar residues" evidence="1">
    <location>
        <begin position="128"/>
        <end position="140"/>
    </location>
</feature>
<feature type="region of interest" description="Disordered" evidence="1">
    <location>
        <begin position="94"/>
        <end position="140"/>
    </location>
</feature>
<accession>A0AAV8AC61</accession>
<keyword evidence="2" id="KW-0472">Membrane</keyword>
<organism evidence="4 5">
    <name type="scientific">Anaeramoeba flamelloides</name>
    <dbReference type="NCBI Taxonomy" id="1746091"/>
    <lineage>
        <taxon>Eukaryota</taxon>
        <taxon>Metamonada</taxon>
        <taxon>Anaeramoebidae</taxon>
        <taxon>Anaeramoeba</taxon>
    </lineage>
</organism>
<evidence type="ECO:0000313" key="4">
    <source>
        <dbReference type="EMBL" id="KAJ3451026.1"/>
    </source>
</evidence>
<evidence type="ECO:0000313" key="5">
    <source>
        <dbReference type="Proteomes" id="UP001146793"/>
    </source>
</evidence>
<name>A0AAV8AC61_9EUKA</name>
<dbReference type="EMBL" id="JANTQA010000012">
    <property type="protein sequence ID" value="KAJ3451026.1"/>
    <property type="molecule type" value="Genomic_DNA"/>
</dbReference>
<dbReference type="AlphaFoldDB" id="A0AAV8AC61"/>
<evidence type="ECO:0000256" key="2">
    <source>
        <dbReference type="SAM" id="Phobius"/>
    </source>
</evidence>
<evidence type="ECO:0000256" key="1">
    <source>
        <dbReference type="SAM" id="MobiDB-lite"/>
    </source>
</evidence>
<comment type="caution">
    <text evidence="4">The sequence shown here is derived from an EMBL/GenBank/DDBJ whole genome shotgun (WGS) entry which is preliminary data.</text>
</comment>
<keyword evidence="2" id="KW-1133">Transmembrane helix</keyword>